<sequence length="154" mass="17642">MMEEIQTLVNVPFLCKSSYNCCPCHHISHRSTTLSALANSWFALLDGKLREEKGLWKGRICMTKQELFLRHFRAKRDIFIPELGTLIKANDARNNRKVFASCRFLILAISMRCLILEYRHGGGRRWLPNCRRASDGGPVRRSGRGCRSEVFAGV</sequence>
<dbReference type="EMBL" id="JAAIUW010000008">
    <property type="protein sequence ID" value="KAF7818558.1"/>
    <property type="molecule type" value="Genomic_DNA"/>
</dbReference>
<dbReference type="AlphaFoldDB" id="A0A834TAF5"/>
<keyword evidence="2" id="KW-1185">Reference proteome</keyword>
<reference evidence="1" key="1">
    <citation type="submission" date="2020-09" db="EMBL/GenBank/DDBJ databases">
        <title>Genome-Enabled Discovery of Anthraquinone Biosynthesis in Senna tora.</title>
        <authorList>
            <person name="Kang S.-H."/>
            <person name="Pandey R.P."/>
            <person name="Lee C.-M."/>
            <person name="Sim J.-S."/>
            <person name="Jeong J.-T."/>
            <person name="Choi B.-S."/>
            <person name="Jung M."/>
            <person name="Ginzburg D."/>
            <person name="Zhao K."/>
            <person name="Won S.Y."/>
            <person name="Oh T.-J."/>
            <person name="Yu Y."/>
            <person name="Kim N.-H."/>
            <person name="Lee O.R."/>
            <person name="Lee T.-H."/>
            <person name="Bashyal P."/>
            <person name="Kim T.-S."/>
            <person name="Lee W.-H."/>
            <person name="Kawkins C."/>
            <person name="Kim C.-K."/>
            <person name="Kim J.S."/>
            <person name="Ahn B.O."/>
            <person name="Rhee S.Y."/>
            <person name="Sohng J.K."/>
        </authorList>
    </citation>
    <scope>NUCLEOTIDE SEQUENCE</scope>
    <source>
        <tissue evidence="1">Leaf</tissue>
    </source>
</reference>
<evidence type="ECO:0000313" key="2">
    <source>
        <dbReference type="Proteomes" id="UP000634136"/>
    </source>
</evidence>
<organism evidence="1 2">
    <name type="scientific">Senna tora</name>
    <dbReference type="NCBI Taxonomy" id="362788"/>
    <lineage>
        <taxon>Eukaryota</taxon>
        <taxon>Viridiplantae</taxon>
        <taxon>Streptophyta</taxon>
        <taxon>Embryophyta</taxon>
        <taxon>Tracheophyta</taxon>
        <taxon>Spermatophyta</taxon>
        <taxon>Magnoliopsida</taxon>
        <taxon>eudicotyledons</taxon>
        <taxon>Gunneridae</taxon>
        <taxon>Pentapetalae</taxon>
        <taxon>rosids</taxon>
        <taxon>fabids</taxon>
        <taxon>Fabales</taxon>
        <taxon>Fabaceae</taxon>
        <taxon>Caesalpinioideae</taxon>
        <taxon>Cassia clade</taxon>
        <taxon>Senna</taxon>
    </lineage>
</organism>
<accession>A0A834TAF5</accession>
<evidence type="ECO:0000313" key="1">
    <source>
        <dbReference type="EMBL" id="KAF7818558.1"/>
    </source>
</evidence>
<protein>
    <submittedName>
        <fullName evidence="1">Pentatricopeptide repeat-containing protein</fullName>
    </submittedName>
</protein>
<comment type="caution">
    <text evidence="1">The sequence shown here is derived from an EMBL/GenBank/DDBJ whole genome shotgun (WGS) entry which is preliminary data.</text>
</comment>
<gene>
    <name evidence="1" type="ORF">G2W53_024013</name>
</gene>
<name>A0A834TAF5_9FABA</name>
<proteinExistence type="predicted"/>
<dbReference type="Proteomes" id="UP000634136">
    <property type="component" value="Unassembled WGS sequence"/>
</dbReference>